<dbReference type="InterPro" id="IPR029016">
    <property type="entry name" value="GAF-like_dom_sf"/>
</dbReference>
<evidence type="ECO:0000256" key="2">
    <source>
        <dbReference type="ARBA" id="ARBA00023125"/>
    </source>
</evidence>
<dbReference type="RefSeq" id="WP_086088021.1">
    <property type="nucleotide sequence ID" value="NZ_CP021112.1"/>
</dbReference>
<dbReference type="PROSITE" id="PS51078">
    <property type="entry name" value="ICLR_ED"/>
    <property type="match status" value="1"/>
</dbReference>
<evidence type="ECO:0000256" key="1">
    <source>
        <dbReference type="ARBA" id="ARBA00023015"/>
    </source>
</evidence>
<dbReference type="GO" id="GO:0003677">
    <property type="term" value="F:DNA binding"/>
    <property type="evidence" value="ECO:0007669"/>
    <property type="project" value="UniProtKB-KW"/>
</dbReference>
<dbReference type="STRING" id="1235591.CAK95_11345"/>
<dbReference type="Pfam" id="PF09339">
    <property type="entry name" value="HTH_IclR"/>
    <property type="match status" value="1"/>
</dbReference>
<name>A0A1W6ZQD6_9HYPH</name>
<dbReference type="SUPFAM" id="SSF55781">
    <property type="entry name" value="GAF domain-like"/>
    <property type="match status" value="1"/>
</dbReference>
<dbReference type="AlphaFoldDB" id="A0A1W6ZQD6"/>
<dbReference type="PANTHER" id="PTHR30136">
    <property type="entry name" value="HELIX-TURN-HELIX TRANSCRIPTIONAL REGULATOR, ICLR FAMILY"/>
    <property type="match status" value="1"/>
</dbReference>
<reference evidence="4 5" key="1">
    <citation type="submission" date="2017-05" db="EMBL/GenBank/DDBJ databases">
        <title>Full genome sequence of Pseudorhodoplanes sinuspersici.</title>
        <authorList>
            <person name="Dastgheib S.M.M."/>
            <person name="Shavandi M."/>
            <person name="Tirandaz H."/>
        </authorList>
    </citation>
    <scope>NUCLEOTIDE SEQUENCE [LARGE SCALE GENOMIC DNA]</scope>
    <source>
        <strain evidence="4 5">RIPI110</strain>
    </source>
</reference>
<dbReference type="InterPro" id="IPR050707">
    <property type="entry name" value="HTH_MetabolicPath_Reg"/>
</dbReference>
<dbReference type="InterPro" id="IPR036390">
    <property type="entry name" value="WH_DNA-bd_sf"/>
</dbReference>
<dbReference type="KEGG" id="psin:CAK95_11345"/>
<evidence type="ECO:0000256" key="3">
    <source>
        <dbReference type="ARBA" id="ARBA00023163"/>
    </source>
</evidence>
<keyword evidence="1" id="KW-0805">Transcription regulation</keyword>
<evidence type="ECO:0000313" key="4">
    <source>
        <dbReference type="EMBL" id="ARP99613.1"/>
    </source>
</evidence>
<keyword evidence="3" id="KW-0804">Transcription</keyword>
<dbReference type="GO" id="GO:0003700">
    <property type="term" value="F:DNA-binding transcription factor activity"/>
    <property type="evidence" value="ECO:0007669"/>
    <property type="project" value="TreeGrafter"/>
</dbReference>
<dbReference type="OrthoDB" id="31778at2"/>
<accession>A0A1W6ZQD6</accession>
<dbReference type="Gene3D" id="3.30.450.40">
    <property type="match status" value="1"/>
</dbReference>
<dbReference type="Gene3D" id="1.10.10.10">
    <property type="entry name" value="Winged helix-like DNA-binding domain superfamily/Winged helix DNA-binding domain"/>
    <property type="match status" value="1"/>
</dbReference>
<dbReference type="SUPFAM" id="SSF46785">
    <property type="entry name" value="Winged helix' DNA-binding domain"/>
    <property type="match status" value="1"/>
</dbReference>
<dbReference type="Proteomes" id="UP000194137">
    <property type="component" value="Chromosome"/>
</dbReference>
<dbReference type="InterPro" id="IPR036388">
    <property type="entry name" value="WH-like_DNA-bd_sf"/>
</dbReference>
<keyword evidence="5" id="KW-1185">Reference proteome</keyword>
<dbReference type="InterPro" id="IPR014757">
    <property type="entry name" value="Tscrpt_reg_IclR_C"/>
</dbReference>
<dbReference type="PROSITE" id="PS51077">
    <property type="entry name" value="HTH_ICLR"/>
    <property type="match status" value="1"/>
</dbReference>
<dbReference type="PANTHER" id="PTHR30136:SF24">
    <property type="entry name" value="HTH-TYPE TRANSCRIPTIONAL REPRESSOR ALLR"/>
    <property type="match status" value="1"/>
</dbReference>
<proteinExistence type="predicted"/>
<dbReference type="InterPro" id="IPR005471">
    <property type="entry name" value="Tscrpt_reg_IclR_N"/>
</dbReference>
<evidence type="ECO:0000313" key="5">
    <source>
        <dbReference type="Proteomes" id="UP000194137"/>
    </source>
</evidence>
<dbReference type="EMBL" id="CP021112">
    <property type="protein sequence ID" value="ARP99613.1"/>
    <property type="molecule type" value="Genomic_DNA"/>
</dbReference>
<gene>
    <name evidence="4" type="ORF">CAK95_11345</name>
</gene>
<dbReference type="GO" id="GO:0045892">
    <property type="term" value="P:negative regulation of DNA-templated transcription"/>
    <property type="evidence" value="ECO:0007669"/>
    <property type="project" value="TreeGrafter"/>
</dbReference>
<dbReference type="SMART" id="SM00346">
    <property type="entry name" value="HTH_ICLR"/>
    <property type="match status" value="1"/>
</dbReference>
<keyword evidence="2" id="KW-0238">DNA-binding</keyword>
<organism evidence="4 5">
    <name type="scientific">Pseudorhodoplanes sinuspersici</name>
    <dbReference type="NCBI Taxonomy" id="1235591"/>
    <lineage>
        <taxon>Bacteria</taxon>
        <taxon>Pseudomonadati</taxon>
        <taxon>Pseudomonadota</taxon>
        <taxon>Alphaproteobacteria</taxon>
        <taxon>Hyphomicrobiales</taxon>
        <taxon>Pseudorhodoplanes</taxon>
    </lineage>
</organism>
<protein>
    <submittedName>
        <fullName evidence="4">Uncharacterized protein</fullName>
    </submittedName>
</protein>
<dbReference type="Pfam" id="PF01614">
    <property type="entry name" value="IclR_C"/>
    <property type="match status" value="1"/>
</dbReference>
<sequence length="260" mass="28809">MAGLSRFLSVLRLFDENKSTWTVPDIAQRLKLPVSTVYRTVRELTASDFLEPAHEGHYRLGASFVEFDRRIRLTDPLVRFGQPMLREIGAQARLPCIALLARLYGDTVMCVADFGTDHEGIISSYERGRPMPLTRGATSKMILAELPGRRLKKLLSIQAAESRRPFRLKPEELMEELAFTKKRGFSITRGEIDKGLMGIAAPVVAKDMGIAASLSLVVRAADIDASIERRLTLLLVSSASLLTAELTHPIDRRHGAARAG</sequence>